<proteinExistence type="predicted"/>
<gene>
    <name evidence="3" type="ORF">NYR97_10010</name>
</gene>
<keyword evidence="2" id="KW-0732">Signal</keyword>
<dbReference type="RefSeq" id="WP_316697788.1">
    <property type="nucleotide sequence ID" value="NZ_CP103836.1"/>
</dbReference>
<dbReference type="EMBL" id="CP103836">
    <property type="protein sequence ID" value="WOB51645.1"/>
    <property type="molecule type" value="Genomic_DNA"/>
</dbReference>
<dbReference type="PROSITE" id="PS51257">
    <property type="entry name" value="PROKAR_LIPOPROTEIN"/>
    <property type="match status" value="1"/>
</dbReference>
<dbReference type="AlphaFoldDB" id="A0AAU0BF39"/>
<evidence type="ECO:0000313" key="4">
    <source>
        <dbReference type="Proteomes" id="UP001302716"/>
    </source>
</evidence>
<name>A0AAU0BF39_9XANT</name>
<feature type="chain" id="PRO_5043770498" description="DUF5666 domain-containing protein" evidence="2">
    <location>
        <begin position="22"/>
        <end position="234"/>
    </location>
</feature>
<evidence type="ECO:0008006" key="5">
    <source>
        <dbReference type="Google" id="ProtNLM"/>
    </source>
</evidence>
<dbReference type="Proteomes" id="UP001302716">
    <property type="component" value="Chromosome"/>
</dbReference>
<feature type="signal peptide" evidence="2">
    <location>
        <begin position="1"/>
        <end position="21"/>
    </location>
</feature>
<feature type="region of interest" description="Disordered" evidence="1">
    <location>
        <begin position="206"/>
        <end position="234"/>
    </location>
</feature>
<protein>
    <recommendedName>
        <fullName evidence="5">DUF5666 domain-containing protein</fullName>
    </recommendedName>
</protein>
<evidence type="ECO:0000256" key="1">
    <source>
        <dbReference type="SAM" id="MobiDB-lite"/>
    </source>
</evidence>
<organism evidence="3 4">
    <name type="scientific">Xanthomonas hydrangeae</name>
    <dbReference type="NCBI Taxonomy" id="2775159"/>
    <lineage>
        <taxon>Bacteria</taxon>
        <taxon>Pseudomonadati</taxon>
        <taxon>Pseudomonadota</taxon>
        <taxon>Gammaproteobacteria</taxon>
        <taxon>Lysobacterales</taxon>
        <taxon>Lysobacteraceae</taxon>
        <taxon>Xanthomonas</taxon>
    </lineage>
</organism>
<sequence>MRRIRAPRWMAVVMMTSLLGACRVPLPAESDQAVAPMDPDRVLIGRIQGSDDISPLLGKKVAIEGIVTRSLAGDSGEMGQELAETLGDGDGDRGKVVGWFVQDEGDGVDATSDAVFVLDQGYDTGIGVPGESEYTMRMGTRIRTGDRIKVRGVVAEVAQDIAADQPRSSGHQVGRGDPAGSITTIKAGWITLLSRRERRPAIALVDTDPERSAEESAEAMRLGAPGSAAAIARP</sequence>
<accession>A0AAU0BF39</accession>
<reference evidence="3 4" key="1">
    <citation type="submission" date="2022-08" db="EMBL/GenBank/DDBJ databases">
        <title>Whole genome sequencing-based tracing of a 2022 introduction and outbreak of Xanthomonas hortorum pv. pelargonii.</title>
        <authorList>
            <person name="Iruegas-Bocardo F."/>
            <person name="Weisberg A.K."/>
            <person name="Riutta E.R."/>
            <person name="Kilday K."/>
            <person name="Bonkowski J.C."/>
            <person name="Creswell T."/>
            <person name="Daughtrey M.L."/>
            <person name="Rane K."/>
            <person name="Grunwald N.J."/>
            <person name="Chang J.H."/>
            <person name="Putnam M.L."/>
        </authorList>
    </citation>
    <scope>NUCLEOTIDE SEQUENCE [LARGE SCALE GENOMIC DNA]</scope>
    <source>
        <strain evidence="3 4">22-323</strain>
    </source>
</reference>
<keyword evidence="4" id="KW-1185">Reference proteome</keyword>
<evidence type="ECO:0000313" key="3">
    <source>
        <dbReference type="EMBL" id="WOB51645.1"/>
    </source>
</evidence>
<evidence type="ECO:0000256" key="2">
    <source>
        <dbReference type="SAM" id="SignalP"/>
    </source>
</evidence>